<dbReference type="PANTHER" id="PTHR46889:SF7">
    <property type="entry name" value="TRANSPOSASE FOR INSERTION SEQUENCE ELEMENT IS904"/>
    <property type="match status" value="1"/>
</dbReference>
<dbReference type="GO" id="GO:0015074">
    <property type="term" value="P:DNA integration"/>
    <property type="evidence" value="ECO:0007669"/>
    <property type="project" value="InterPro"/>
</dbReference>
<dbReference type="Gene3D" id="3.30.420.10">
    <property type="entry name" value="Ribonuclease H-like superfamily/Ribonuclease H"/>
    <property type="match status" value="1"/>
</dbReference>
<dbReference type="Pfam" id="PF00665">
    <property type="entry name" value="rve"/>
    <property type="match status" value="1"/>
</dbReference>
<evidence type="ECO:0000313" key="3">
    <source>
        <dbReference type="Proteomes" id="UP000567293"/>
    </source>
</evidence>
<dbReference type="PROSITE" id="PS50994">
    <property type="entry name" value="INTEGRASE"/>
    <property type="match status" value="1"/>
</dbReference>
<dbReference type="NCBIfam" id="NF033516">
    <property type="entry name" value="transpos_IS3"/>
    <property type="match status" value="1"/>
</dbReference>
<accession>A0A7V8NX34</accession>
<dbReference type="Proteomes" id="UP000567293">
    <property type="component" value="Unassembled WGS sequence"/>
</dbReference>
<reference evidence="2" key="1">
    <citation type="submission" date="2020-06" db="EMBL/GenBank/DDBJ databases">
        <title>Legume-microbial interactions unlock mineral nutrients during tropical forest succession.</title>
        <authorList>
            <person name="Epihov D.Z."/>
        </authorList>
    </citation>
    <scope>NUCLEOTIDE SEQUENCE [LARGE SCALE GENOMIC DNA]</scope>
    <source>
        <strain evidence="2">Pan2503</strain>
    </source>
</reference>
<evidence type="ECO:0000313" key="2">
    <source>
        <dbReference type="EMBL" id="MBA0089104.1"/>
    </source>
</evidence>
<dbReference type="InterPro" id="IPR048020">
    <property type="entry name" value="Transpos_IS3"/>
</dbReference>
<comment type="caution">
    <text evidence="2">The sequence shown here is derived from an EMBL/GenBank/DDBJ whole genome shotgun (WGS) entry which is preliminary data.</text>
</comment>
<dbReference type="InterPro" id="IPR010921">
    <property type="entry name" value="Trp_repressor/repl_initiator"/>
</dbReference>
<dbReference type="GO" id="GO:0043565">
    <property type="term" value="F:sequence-specific DNA binding"/>
    <property type="evidence" value="ECO:0007669"/>
    <property type="project" value="InterPro"/>
</dbReference>
<dbReference type="SUPFAM" id="SSF48295">
    <property type="entry name" value="TrpR-like"/>
    <property type="match status" value="1"/>
</dbReference>
<dbReference type="PANTHER" id="PTHR46889">
    <property type="entry name" value="TRANSPOSASE INSF FOR INSERTION SEQUENCE IS3B-RELATED"/>
    <property type="match status" value="1"/>
</dbReference>
<feature type="domain" description="Integrase catalytic" evidence="1">
    <location>
        <begin position="211"/>
        <end position="341"/>
    </location>
</feature>
<feature type="non-terminal residue" evidence="2">
    <location>
        <position position="341"/>
    </location>
</feature>
<dbReference type="InterPro" id="IPR036397">
    <property type="entry name" value="RNaseH_sf"/>
</dbReference>
<dbReference type="InterPro" id="IPR025948">
    <property type="entry name" value="HTH-like_dom"/>
</dbReference>
<dbReference type="EMBL" id="JACDQQ010002837">
    <property type="protein sequence ID" value="MBA0089104.1"/>
    <property type="molecule type" value="Genomic_DNA"/>
</dbReference>
<proteinExistence type="predicted"/>
<gene>
    <name evidence="2" type="ORF">HRJ53_29290</name>
</gene>
<name>A0A7V8NX34_9BACT</name>
<dbReference type="Pfam" id="PF13276">
    <property type="entry name" value="HTH_21"/>
    <property type="match status" value="1"/>
</dbReference>
<evidence type="ECO:0000259" key="1">
    <source>
        <dbReference type="PROSITE" id="PS50994"/>
    </source>
</evidence>
<dbReference type="InterPro" id="IPR012337">
    <property type="entry name" value="RNaseH-like_sf"/>
</dbReference>
<dbReference type="SUPFAM" id="SSF53098">
    <property type="entry name" value="Ribonuclease H-like"/>
    <property type="match status" value="1"/>
</dbReference>
<dbReference type="AlphaFoldDB" id="A0A7V8NX34"/>
<organism evidence="2 3">
    <name type="scientific">Candidatus Acidiferrum panamense</name>
    <dbReference type="NCBI Taxonomy" id="2741543"/>
    <lineage>
        <taxon>Bacteria</taxon>
        <taxon>Pseudomonadati</taxon>
        <taxon>Acidobacteriota</taxon>
        <taxon>Terriglobia</taxon>
        <taxon>Candidatus Acidiferrales</taxon>
        <taxon>Candidatus Acidiferrum</taxon>
    </lineage>
</organism>
<dbReference type="InterPro" id="IPR050900">
    <property type="entry name" value="Transposase_IS3/IS150/IS904"/>
</dbReference>
<protein>
    <submittedName>
        <fullName evidence="2">IS3 family transposase</fullName>
    </submittedName>
</protein>
<dbReference type="InterPro" id="IPR001584">
    <property type="entry name" value="Integrase_cat-core"/>
</dbReference>
<keyword evidence="3" id="KW-1185">Reference proteome</keyword>
<sequence length="341" mass="38467">MSRRPRRNHLPAFKAKVALAAIKGDRTIAQLAEHFDVHPNQITAWKSQLEASASEIFGSGGGTPATPAVDVKSLHAKIGELTLENGFFRRRAHQGGIAERKAMIDREHDLPITKQAEILKVSRGSVYYLARPVSSADLEIMQRLDRLHLEYPFAGSRMLRGLLALQGCKIGRRHVKTLMRRMGIEALYRRPRTTKPEPGHKIYPYLLRGIEITRPNQVWAMDISYIPMARGFVYLAVVLDWATRRVLSWRLSITMEAAFCVETLEDALARHGRPEIFNTDQGSQFTGAAFTGLLASHGIAISMDGKGAWRDNVFVERLWKSVKYEEVYLRAYENVGEARSS</sequence>